<protein>
    <recommendedName>
        <fullName evidence="3">DNA replication and repair protein RecF</fullName>
    </recommendedName>
</protein>
<dbReference type="Gene3D" id="3.40.50.300">
    <property type="entry name" value="P-loop containing nucleotide triphosphate hydrolases"/>
    <property type="match status" value="1"/>
</dbReference>
<dbReference type="AlphaFoldDB" id="A0A7C3C505"/>
<dbReference type="InterPro" id="IPR018078">
    <property type="entry name" value="DNA-binding_RecF_CS"/>
</dbReference>
<comment type="subcellular location">
    <subcellularLocation>
        <location evidence="1">Cytoplasm</location>
    </subcellularLocation>
</comment>
<gene>
    <name evidence="11" type="ORF">ENJ46_06525</name>
</gene>
<evidence type="ECO:0000256" key="5">
    <source>
        <dbReference type="ARBA" id="ARBA00022705"/>
    </source>
</evidence>
<dbReference type="InterPro" id="IPR042174">
    <property type="entry name" value="RecF_2"/>
</dbReference>
<feature type="region of interest" description="Disordered" evidence="9">
    <location>
        <begin position="94"/>
        <end position="117"/>
    </location>
</feature>
<dbReference type="HAMAP" id="MF_00365">
    <property type="entry name" value="RecF"/>
    <property type="match status" value="1"/>
</dbReference>
<organism evidence="11">
    <name type="scientific">Hellea balneolensis</name>
    <dbReference type="NCBI Taxonomy" id="287478"/>
    <lineage>
        <taxon>Bacteria</taxon>
        <taxon>Pseudomonadati</taxon>
        <taxon>Pseudomonadota</taxon>
        <taxon>Alphaproteobacteria</taxon>
        <taxon>Maricaulales</taxon>
        <taxon>Robiginitomaculaceae</taxon>
        <taxon>Hellea</taxon>
    </lineage>
</organism>
<evidence type="ECO:0000256" key="2">
    <source>
        <dbReference type="ARBA" id="ARBA00008016"/>
    </source>
</evidence>
<evidence type="ECO:0000259" key="10">
    <source>
        <dbReference type="Pfam" id="PF02463"/>
    </source>
</evidence>
<dbReference type="EMBL" id="DRMN01000418">
    <property type="protein sequence ID" value="HFB55564.1"/>
    <property type="molecule type" value="Genomic_DNA"/>
</dbReference>
<dbReference type="Pfam" id="PF02463">
    <property type="entry name" value="SMC_N"/>
    <property type="match status" value="1"/>
</dbReference>
<feature type="domain" description="RecF/RecN/SMC N-terminal" evidence="10">
    <location>
        <begin position="6"/>
        <end position="132"/>
    </location>
</feature>
<dbReference type="Gene3D" id="1.20.1050.90">
    <property type="entry name" value="RecF/RecN/SMC, N-terminal domain"/>
    <property type="match status" value="1"/>
</dbReference>
<reference evidence="11" key="1">
    <citation type="journal article" date="2020" name="mSystems">
        <title>Genome- and Community-Level Interaction Insights into Carbon Utilization and Element Cycling Functions of Hydrothermarchaeota in Hydrothermal Sediment.</title>
        <authorList>
            <person name="Zhou Z."/>
            <person name="Liu Y."/>
            <person name="Xu W."/>
            <person name="Pan J."/>
            <person name="Luo Z.H."/>
            <person name="Li M."/>
        </authorList>
    </citation>
    <scope>NUCLEOTIDE SEQUENCE [LARGE SCALE GENOMIC DNA]</scope>
    <source>
        <strain evidence="11">HyVt-489</strain>
    </source>
</reference>
<dbReference type="PANTHER" id="PTHR32182">
    <property type="entry name" value="DNA REPLICATION AND REPAIR PROTEIN RECF"/>
    <property type="match status" value="1"/>
</dbReference>
<dbReference type="InterPro" id="IPR003395">
    <property type="entry name" value="RecF/RecN/SMC_N"/>
</dbReference>
<dbReference type="GO" id="GO:0003697">
    <property type="term" value="F:single-stranded DNA binding"/>
    <property type="evidence" value="ECO:0007669"/>
    <property type="project" value="InterPro"/>
</dbReference>
<dbReference type="PROSITE" id="PS00617">
    <property type="entry name" value="RECF_1"/>
    <property type="match status" value="1"/>
</dbReference>
<dbReference type="InterPro" id="IPR001238">
    <property type="entry name" value="DNA-binding_RecF"/>
</dbReference>
<dbReference type="SUPFAM" id="SSF52540">
    <property type="entry name" value="P-loop containing nucleoside triphosphate hydrolases"/>
    <property type="match status" value="1"/>
</dbReference>
<dbReference type="GO" id="GO:0006260">
    <property type="term" value="P:DNA replication"/>
    <property type="evidence" value="ECO:0007669"/>
    <property type="project" value="UniProtKB-KW"/>
</dbReference>
<keyword evidence="8" id="KW-0238">DNA-binding</keyword>
<accession>A0A7C3C505</accession>
<dbReference type="GO" id="GO:0000731">
    <property type="term" value="P:DNA synthesis involved in DNA repair"/>
    <property type="evidence" value="ECO:0007669"/>
    <property type="project" value="TreeGrafter"/>
</dbReference>
<evidence type="ECO:0000256" key="3">
    <source>
        <dbReference type="ARBA" id="ARBA00020170"/>
    </source>
</evidence>
<proteinExistence type="inferred from homology"/>
<keyword evidence="6" id="KW-0547">Nucleotide-binding</keyword>
<keyword evidence="5" id="KW-0235">DNA replication</keyword>
<keyword evidence="7" id="KW-0067">ATP-binding</keyword>
<evidence type="ECO:0000256" key="7">
    <source>
        <dbReference type="ARBA" id="ARBA00022840"/>
    </source>
</evidence>
<dbReference type="PANTHER" id="PTHR32182:SF0">
    <property type="entry name" value="DNA REPLICATION AND REPAIR PROTEIN RECF"/>
    <property type="match status" value="1"/>
</dbReference>
<dbReference type="GO" id="GO:0006302">
    <property type="term" value="P:double-strand break repair"/>
    <property type="evidence" value="ECO:0007669"/>
    <property type="project" value="TreeGrafter"/>
</dbReference>
<dbReference type="InterPro" id="IPR027417">
    <property type="entry name" value="P-loop_NTPase"/>
</dbReference>
<comment type="caution">
    <text evidence="11">The sequence shown here is derived from an EMBL/GenBank/DDBJ whole genome shotgun (WGS) entry which is preliminary data.</text>
</comment>
<dbReference type="GO" id="GO:0005524">
    <property type="term" value="F:ATP binding"/>
    <property type="evidence" value="ECO:0007669"/>
    <property type="project" value="UniProtKB-KW"/>
</dbReference>
<dbReference type="Proteomes" id="UP000886042">
    <property type="component" value="Unassembled WGS sequence"/>
</dbReference>
<evidence type="ECO:0000313" key="11">
    <source>
        <dbReference type="EMBL" id="HFB55564.1"/>
    </source>
</evidence>
<dbReference type="GO" id="GO:0005737">
    <property type="term" value="C:cytoplasm"/>
    <property type="evidence" value="ECO:0007669"/>
    <property type="project" value="UniProtKB-SubCell"/>
</dbReference>
<evidence type="ECO:0000256" key="8">
    <source>
        <dbReference type="ARBA" id="ARBA00023125"/>
    </source>
</evidence>
<evidence type="ECO:0000256" key="6">
    <source>
        <dbReference type="ARBA" id="ARBA00022741"/>
    </source>
</evidence>
<evidence type="ECO:0000256" key="1">
    <source>
        <dbReference type="ARBA" id="ARBA00004496"/>
    </source>
</evidence>
<keyword evidence="4" id="KW-0963">Cytoplasm</keyword>
<name>A0A7C3C505_9PROT</name>
<evidence type="ECO:0000256" key="4">
    <source>
        <dbReference type="ARBA" id="ARBA00022490"/>
    </source>
</evidence>
<feature type="non-terminal residue" evidence="11">
    <location>
        <position position="236"/>
    </location>
</feature>
<comment type="similarity">
    <text evidence="2">Belongs to the RecF family.</text>
</comment>
<sequence>MARPPFIKSLRLIDFRSYAKLDVLFDGRPVVLYGKNGAGKTNLLEAISLLSPGRGMRRAKLIDLSRKITQPNDPTSPLKHWGITARLGTDNLEDDDIKLSTGQSPEAPTRRKLRIDGTPANSRDMAELLTINWLSPAQDKLFTGPASDRRKFLDRLCLAHFADHGRISLAYERARMERGRLLNDGPQDRVWYEALEKDLANHGAHIARARVNTVNALEHELADSLSPAFPTSSLTL</sequence>
<evidence type="ECO:0000256" key="9">
    <source>
        <dbReference type="SAM" id="MobiDB-lite"/>
    </source>
</evidence>